<dbReference type="Proteomes" id="UP000533476">
    <property type="component" value="Unassembled WGS sequence"/>
</dbReference>
<gene>
    <name evidence="2" type="ORF">HIJ39_04890</name>
</gene>
<evidence type="ECO:0000313" key="3">
    <source>
        <dbReference type="Proteomes" id="UP000533476"/>
    </source>
</evidence>
<dbReference type="AlphaFoldDB" id="A0A7Y0Q296"/>
<evidence type="ECO:0000256" key="1">
    <source>
        <dbReference type="SAM" id="Phobius"/>
    </source>
</evidence>
<dbReference type="RefSeq" id="WP_169097309.1">
    <property type="nucleotide sequence ID" value="NZ_JABBVZ010000011.1"/>
</dbReference>
<accession>A0A7Y0Q296</accession>
<organism evidence="2 3">
    <name type="scientific">Sulfobacillus harzensis</name>
    <dbReference type="NCBI Taxonomy" id="2729629"/>
    <lineage>
        <taxon>Bacteria</taxon>
        <taxon>Bacillati</taxon>
        <taxon>Bacillota</taxon>
        <taxon>Clostridia</taxon>
        <taxon>Eubacteriales</taxon>
        <taxon>Clostridiales Family XVII. Incertae Sedis</taxon>
        <taxon>Sulfobacillus</taxon>
    </lineage>
</organism>
<proteinExistence type="predicted"/>
<reference evidence="2 3" key="1">
    <citation type="submission" date="2020-04" db="EMBL/GenBank/DDBJ databases">
        <authorList>
            <person name="Zhang R."/>
            <person name="Schippers A."/>
        </authorList>
    </citation>
    <scope>NUCLEOTIDE SEQUENCE [LARGE SCALE GENOMIC DNA]</scope>
    <source>
        <strain evidence="2 3">DSM 109850</strain>
    </source>
</reference>
<keyword evidence="1" id="KW-1133">Transmembrane helix</keyword>
<keyword evidence="3" id="KW-1185">Reference proteome</keyword>
<feature type="transmembrane region" description="Helical" evidence="1">
    <location>
        <begin position="43"/>
        <end position="66"/>
    </location>
</feature>
<keyword evidence="1" id="KW-0812">Transmembrane</keyword>
<feature type="transmembrane region" description="Helical" evidence="1">
    <location>
        <begin position="87"/>
        <end position="109"/>
    </location>
</feature>
<dbReference type="EMBL" id="JABBVZ010000011">
    <property type="protein sequence ID" value="NMP21691.1"/>
    <property type="molecule type" value="Genomic_DNA"/>
</dbReference>
<evidence type="ECO:0000313" key="2">
    <source>
        <dbReference type="EMBL" id="NMP21691.1"/>
    </source>
</evidence>
<feature type="transmembrane region" description="Helical" evidence="1">
    <location>
        <begin position="15"/>
        <end position="37"/>
    </location>
</feature>
<keyword evidence="1" id="KW-0472">Membrane</keyword>
<name>A0A7Y0Q296_9FIRM</name>
<sequence length="116" mass="12473">MDRDVSASRKNQSSYALSVLLMTVGFIGTLWLVSAVAWALHSIYAVVLVGVGIFAISVITSSVPQLKKFSPLTYISDTSPHPHTAQVWEHLAIMAVVTGGLAILALWVASRHECVP</sequence>
<comment type="caution">
    <text evidence="2">The sequence shown here is derived from an EMBL/GenBank/DDBJ whole genome shotgun (WGS) entry which is preliminary data.</text>
</comment>
<protein>
    <submittedName>
        <fullName evidence="2">Uncharacterized protein</fullName>
    </submittedName>
</protein>